<dbReference type="HAMAP" id="MF_01940">
    <property type="entry name" value="RNA_CPDase"/>
    <property type="match status" value="1"/>
</dbReference>
<dbReference type="RefSeq" id="WP_101291831.1">
    <property type="nucleotide sequence ID" value="NZ_CP162607.1"/>
</dbReference>
<dbReference type="AlphaFoldDB" id="A0AB39I899"/>
<dbReference type="Gene3D" id="3.90.1140.10">
    <property type="entry name" value="Cyclic phosphodiesterase"/>
    <property type="match status" value="1"/>
</dbReference>
<dbReference type="NCBIfam" id="TIGR02258">
    <property type="entry name" value="2_5_ligase"/>
    <property type="match status" value="1"/>
</dbReference>
<feature type="active site" description="Proton donor" evidence="2">
    <location>
        <position position="49"/>
    </location>
</feature>
<evidence type="ECO:0000256" key="2">
    <source>
        <dbReference type="HAMAP-Rule" id="MF_01940"/>
    </source>
</evidence>
<dbReference type="PANTHER" id="PTHR35561">
    <property type="entry name" value="RNA 2',3'-CYCLIC PHOSPHODIESTERASE"/>
    <property type="match status" value="1"/>
</dbReference>
<dbReference type="Pfam" id="PF02834">
    <property type="entry name" value="LigT_PEase"/>
    <property type="match status" value="1"/>
</dbReference>
<dbReference type="PANTHER" id="PTHR35561:SF1">
    <property type="entry name" value="RNA 2',3'-CYCLIC PHOSPHODIESTERASE"/>
    <property type="match status" value="1"/>
</dbReference>
<comment type="catalytic activity">
    <reaction evidence="2">
        <text>a 3'-end 2',3'-cyclophospho-ribonucleotide-RNA + H2O = a 3'-end 2'-phospho-ribonucleotide-RNA + H(+)</text>
        <dbReference type="Rhea" id="RHEA:11828"/>
        <dbReference type="Rhea" id="RHEA-COMP:10464"/>
        <dbReference type="Rhea" id="RHEA-COMP:17353"/>
        <dbReference type="ChEBI" id="CHEBI:15377"/>
        <dbReference type="ChEBI" id="CHEBI:15378"/>
        <dbReference type="ChEBI" id="CHEBI:83064"/>
        <dbReference type="ChEBI" id="CHEBI:173113"/>
        <dbReference type="EC" id="3.1.4.58"/>
    </reaction>
</comment>
<proteinExistence type="inferred from homology"/>
<reference evidence="4" key="1">
    <citation type="submission" date="2024-07" db="EMBL/GenBank/DDBJ databases">
        <title>Identification and characteristics of a novel species of coltsfoot's symbiotic bacteria.</title>
        <authorList>
            <person name="Juszczyk A."/>
            <person name="Jasielczuk I."/>
            <person name="Gurgul A."/>
            <person name="Rogala M."/>
            <person name="Kowalczyk A."/>
            <person name="Szmatola T."/>
            <person name="Kosecka-Strojek M."/>
            <person name="Arent Z."/>
            <person name="Latowski D."/>
        </authorList>
    </citation>
    <scope>NUCLEOTIDE SEQUENCE</scope>
    <source>
        <strain evidence="4">Hg7Tf</strain>
    </source>
</reference>
<feature type="active site" description="Proton acceptor" evidence="2">
    <location>
        <position position="133"/>
    </location>
</feature>
<name>A0AB39I899_9PSED</name>
<dbReference type="InterPro" id="IPR009097">
    <property type="entry name" value="Cyclic_Pdiesterase"/>
</dbReference>
<dbReference type="EMBL" id="CP162607">
    <property type="protein sequence ID" value="XDK38188.1"/>
    <property type="molecule type" value="Genomic_DNA"/>
</dbReference>
<accession>A0AB39I899</accession>
<feature type="short sequence motif" description="HXTX 1" evidence="2">
    <location>
        <begin position="49"/>
        <end position="52"/>
    </location>
</feature>
<gene>
    <name evidence="4" type="primary">thpR</name>
    <name evidence="4" type="ORF">AB4Y39_05865</name>
</gene>
<evidence type="ECO:0000313" key="4">
    <source>
        <dbReference type="EMBL" id="XDK38188.1"/>
    </source>
</evidence>
<dbReference type="InterPro" id="IPR004175">
    <property type="entry name" value="RNA_CPDase"/>
</dbReference>
<organism evidence="4">
    <name type="scientific">Pseudomonas sp. Hg7Tf</name>
    <dbReference type="NCBI Taxonomy" id="3236988"/>
    <lineage>
        <taxon>Bacteria</taxon>
        <taxon>Pseudomonadati</taxon>
        <taxon>Pseudomonadota</taxon>
        <taxon>Gammaproteobacteria</taxon>
        <taxon>Pseudomonadales</taxon>
        <taxon>Pseudomonadaceae</taxon>
        <taxon>Pseudomonas</taxon>
    </lineage>
</organism>
<comment type="function">
    <text evidence="2">Hydrolyzes RNA 2',3'-cyclic phosphodiester to an RNA 2'-phosphomonoester.</text>
</comment>
<feature type="short sequence motif" description="HXTX 2" evidence="2">
    <location>
        <begin position="133"/>
        <end position="136"/>
    </location>
</feature>
<dbReference type="SUPFAM" id="SSF55144">
    <property type="entry name" value="LigT-like"/>
    <property type="match status" value="1"/>
</dbReference>
<dbReference type="EC" id="3.1.4.58" evidence="2"/>
<sequence>MTEALEQGEPFKRLFFALECEASQRRAIARWRNELGTGIGRPVPSANFHLTLMFLGAVPNAQVAGICAAAAAVPVPGKSVTVALDRLEVWRPARALVLTPTKTPAVLRQLVYALQQAMLPLGFSETPREYRAHLTLARHYQGPVPEAMVAAEFLLRARQFTLFESRKGRYWSLAQWPLLTE</sequence>
<evidence type="ECO:0000256" key="1">
    <source>
        <dbReference type="ARBA" id="ARBA00022801"/>
    </source>
</evidence>
<comment type="similarity">
    <text evidence="2">Belongs to the 2H phosphoesterase superfamily. ThpR family.</text>
</comment>
<evidence type="ECO:0000259" key="3">
    <source>
        <dbReference type="Pfam" id="PF02834"/>
    </source>
</evidence>
<keyword evidence="1 2" id="KW-0378">Hydrolase</keyword>
<dbReference type="GO" id="GO:0008664">
    <property type="term" value="F:RNA 2',3'-cyclic 3'-phosphodiesterase activity"/>
    <property type="evidence" value="ECO:0007669"/>
    <property type="project" value="UniProtKB-EC"/>
</dbReference>
<feature type="domain" description="Phosphoesterase HXTX" evidence="3">
    <location>
        <begin position="21"/>
        <end position="93"/>
    </location>
</feature>
<dbReference type="GO" id="GO:0004113">
    <property type="term" value="F:2',3'-cyclic-nucleotide 3'-phosphodiesterase activity"/>
    <property type="evidence" value="ECO:0007669"/>
    <property type="project" value="InterPro"/>
</dbReference>
<protein>
    <recommendedName>
        <fullName evidence="2">RNA 2',3'-cyclic phosphodiesterase</fullName>
        <shortName evidence="2">RNA 2',3'-CPDase</shortName>
        <ecNumber evidence="2">3.1.4.58</ecNumber>
    </recommendedName>
</protein>
<dbReference type="InterPro" id="IPR014051">
    <property type="entry name" value="Phosphoesterase_HXTX"/>
</dbReference>